<comment type="caution">
    <text evidence="2">The sequence shown here is derived from an EMBL/GenBank/DDBJ whole genome shotgun (WGS) entry which is preliminary data.</text>
</comment>
<gene>
    <name evidence="2" type="ORF">GPECTOR_1g203</name>
</gene>
<proteinExistence type="predicted"/>
<sequence>MTALLQEWVADVGVHAGLTVDNTRISSGSVGVAESRLELEVTWGSLAEWEQFLASIPAKEHRQADLLGTAFKRAWSQRVQGMIVGGSPRWELFRAVPAFPDGVEPAAVAVPASRPAASAAATALDASSWAADLVQATSSSSSSSARSTESKPGGEGGSGLTFVDSPEAAEVVLDWKGEPLKINPGDKLPFKFL</sequence>
<dbReference type="EMBL" id="LSYV01000002">
    <property type="protein sequence ID" value="KXZ56234.1"/>
    <property type="molecule type" value="Genomic_DNA"/>
</dbReference>
<evidence type="ECO:0000313" key="2">
    <source>
        <dbReference type="EMBL" id="KXZ56234.1"/>
    </source>
</evidence>
<dbReference type="Proteomes" id="UP000075714">
    <property type="component" value="Unassembled WGS sequence"/>
</dbReference>
<keyword evidence="3" id="KW-1185">Reference proteome</keyword>
<name>A0A150H2H5_GONPE</name>
<organism evidence="2 3">
    <name type="scientific">Gonium pectorale</name>
    <name type="common">Green alga</name>
    <dbReference type="NCBI Taxonomy" id="33097"/>
    <lineage>
        <taxon>Eukaryota</taxon>
        <taxon>Viridiplantae</taxon>
        <taxon>Chlorophyta</taxon>
        <taxon>core chlorophytes</taxon>
        <taxon>Chlorophyceae</taxon>
        <taxon>CS clade</taxon>
        <taxon>Chlamydomonadales</taxon>
        <taxon>Volvocaceae</taxon>
        <taxon>Gonium</taxon>
    </lineage>
</organism>
<dbReference type="OrthoDB" id="538085at2759"/>
<feature type="region of interest" description="Disordered" evidence="1">
    <location>
        <begin position="140"/>
        <end position="162"/>
    </location>
</feature>
<reference evidence="3" key="1">
    <citation type="journal article" date="2016" name="Nat. Commun.">
        <title>The Gonium pectorale genome demonstrates co-option of cell cycle regulation during the evolution of multicellularity.</title>
        <authorList>
            <person name="Hanschen E.R."/>
            <person name="Marriage T.N."/>
            <person name="Ferris P.J."/>
            <person name="Hamaji T."/>
            <person name="Toyoda A."/>
            <person name="Fujiyama A."/>
            <person name="Neme R."/>
            <person name="Noguchi H."/>
            <person name="Minakuchi Y."/>
            <person name="Suzuki M."/>
            <person name="Kawai-Toyooka H."/>
            <person name="Smith D.R."/>
            <person name="Sparks H."/>
            <person name="Anderson J."/>
            <person name="Bakaric R."/>
            <person name="Luria V."/>
            <person name="Karger A."/>
            <person name="Kirschner M.W."/>
            <person name="Durand P.M."/>
            <person name="Michod R.E."/>
            <person name="Nozaki H."/>
            <person name="Olson B.J."/>
        </authorList>
    </citation>
    <scope>NUCLEOTIDE SEQUENCE [LARGE SCALE GENOMIC DNA]</scope>
    <source>
        <strain evidence="3">NIES-2863</strain>
    </source>
</reference>
<dbReference type="AlphaFoldDB" id="A0A150H2H5"/>
<protein>
    <submittedName>
        <fullName evidence="2">Uncharacterized protein</fullName>
    </submittedName>
</protein>
<evidence type="ECO:0000256" key="1">
    <source>
        <dbReference type="SAM" id="MobiDB-lite"/>
    </source>
</evidence>
<evidence type="ECO:0000313" key="3">
    <source>
        <dbReference type="Proteomes" id="UP000075714"/>
    </source>
</evidence>
<accession>A0A150H2H5</accession>